<dbReference type="InterPro" id="IPR036390">
    <property type="entry name" value="WH_DNA-bd_sf"/>
</dbReference>
<evidence type="ECO:0000313" key="3">
    <source>
        <dbReference type="Proteomes" id="UP000325827"/>
    </source>
</evidence>
<protein>
    <submittedName>
        <fullName evidence="2">MarR family transcriptional regulator</fullName>
    </submittedName>
</protein>
<comment type="caution">
    <text evidence="2">The sequence shown here is derived from an EMBL/GenBank/DDBJ whole genome shotgun (WGS) entry which is preliminary data.</text>
</comment>
<dbReference type="InterPro" id="IPR036388">
    <property type="entry name" value="WH-like_DNA-bd_sf"/>
</dbReference>
<reference evidence="3" key="1">
    <citation type="submission" date="2019-09" db="EMBL/GenBank/DDBJ databases">
        <title>Mumia zhuanghuii sp. nov. isolated from the intestinal contents of plateau pika (Ochotona curzoniae) in the Qinghai-Tibet plateau of China.</title>
        <authorList>
            <person name="Tian Z."/>
        </authorList>
    </citation>
    <scope>NUCLEOTIDE SEQUENCE [LARGE SCALE GENOMIC DNA]</scope>
    <source>
        <strain evidence="3">JCM 30598</strain>
    </source>
</reference>
<dbReference type="GO" id="GO:0006950">
    <property type="term" value="P:response to stress"/>
    <property type="evidence" value="ECO:0007669"/>
    <property type="project" value="TreeGrafter"/>
</dbReference>
<dbReference type="GO" id="GO:0003700">
    <property type="term" value="F:DNA-binding transcription factor activity"/>
    <property type="evidence" value="ECO:0007669"/>
    <property type="project" value="InterPro"/>
</dbReference>
<proteinExistence type="predicted"/>
<evidence type="ECO:0000313" key="2">
    <source>
        <dbReference type="EMBL" id="KAA9107999.1"/>
    </source>
</evidence>
<sequence length="155" mass="16505">MTADGSAAELSPIDAMAQLTFVVQRMLEERAADQGITIVALRMLGILRDRTPTMADLATRLELDKSSITGLVDRAERRGLVARVPSTADKRSVLVELTPDGRRIVAGGEQKFEADVAALLGLLPASDRAALVTLVTRLLALHDGTSHATRSTFAG</sequence>
<dbReference type="PROSITE" id="PS50995">
    <property type="entry name" value="HTH_MARR_2"/>
    <property type="match status" value="1"/>
</dbReference>
<dbReference type="RefSeq" id="WP_150449030.1">
    <property type="nucleotide sequence ID" value="NZ_VYSA01000002.1"/>
</dbReference>
<dbReference type="OrthoDB" id="3174724at2"/>
<dbReference type="InterPro" id="IPR039422">
    <property type="entry name" value="MarR/SlyA-like"/>
</dbReference>
<dbReference type="SMART" id="SM00347">
    <property type="entry name" value="HTH_MARR"/>
    <property type="match status" value="1"/>
</dbReference>
<dbReference type="PANTHER" id="PTHR33164:SF99">
    <property type="entry name" value="MARR FAMILY REGULATORY PROTEIN"/>
    <property type="match status" value="1"/>
</dbReference>
<dbReference type="Pfam" id="PF12802">
    <property type="entry name" value="MarR_2"/>
    <property type="match status" value="1"/>
</dbReference>
<accession>A0A5J5J348</accession>
<dbReference type="InterPro" id="IPR000835">
    <property type="entry name" value="HTH_MarR-typ"/>
</dbReference>
<dbReference type="SUPFAM" id="SSF46785">
    <property type="entry name" value="Winged helix' DNA-binding domain"/>
    <property type="match status" value="1"/>
</dbReference>
<feature type="domain" description="HTH marR-type" evidence="1">
    <location>
        <begin position="9"/>
        <end position="140"/>
    </location>
</feature>
<dbReference type="AlphaFoldDB" id="A0A5J5J348"/>
<dbReference type="Proteomes" id="UP000325827">
    <property type="component" value="Unassembled WGS sequence"/>
</dbReference>
<dbReference type="EMBL" id="VYSA01000002">
    <property type="protein sequence ID" value="KAA9107999.1"/>
    <property type="molecule type" value="Genomic_DNA"/>
</dbReference>
<dbReference type="PRINTS" id="PR00598">
    <property type="entry name" value="HTHMARR"/>
</dbReference>
<dbReference type="PANTHER" id="PTHR33164">
    <property type="entry name" value="TRANSCRIPTIONAL REGULATOR, MARR FAMILY"/>
    <property type="match status" value="1"/>
</dbReference>
<keyword evidence="3" id="KW-1185">Reference proteome</keyword>
<gene>
    <name evidence="2" type="ORF">F6B43_11305</name>
</gene>
<dbReference type="Gene3D" id="1.10.10.10">
    <property type="entry name" value="Winged helix-like DNA-binding domain superfamily/Winged helix DNA-binding domain"/>
    <property type="match status" value="1"/>
</dbReference>
<evidence type="ECO:0000259" key="1">
    <source>
        <dbReference type="PROSITE" id="PS50995"/>
    </source>
</evidence>
<organism evidence="2 3">
    <name type="scientific">Microbacterium rhizomatis</name>
    <dbReference type="NCBI Taxonomy" id="1631477"/>
    <lineage>
        <taxon>Bacteria</taxon>
        <taxon>Bacillati</taxon>
        <taxon>Actinomycetota</taxon>
        <taxon>Actinomycetes</taxon>
        <taxon>Micrococcales</taxon>
        <taxon>Microbacteriaceae</taxon>
        <taxon>Microbacterium</taxon>
    </lineage>
</organism>
<name>A0A5J5J348_9MICO</name>